<evidence type="ECO:0000256" key="2">
    <source>
        <dbReference type="ARBA" id="ARBA00007647"/>
    </source>
</evidence>
<accession>A0A8R1UB14</accession>
<dbReference type="EnsemblMetazoa" id="PPA16069.1">
    <property type="protein sequence ID" value="PPA16069.1"/>
    <property type="gene ID" value="WBGene00105623"/>
</dbReference>
<evidence type="ECO:0000313" key="7">
    <source>
        <dbReference type="EnsemblMetazoa" id="PPA16069.1"/>
    </source>
</evidence>
<keyword evidence="5 6" id="KW-0472">Membrane</keyword>
<keyword evidence="4 6" id="KW-0808">Transferase</keyword>
<comment type="similarity">
    <text evidence="2 6">Belongs to the glycosyltransferase 92 family.</text>
</comment>
<dbReference type="Proteomes" id="UP000005239">
    <property type="component" value="Unassembled WGS sequence"/>
</dbReference>
<dbReference type="InterPro" id="IPR008166">
    <property type="entry name" value="Glyco_transf_92"/>
</dbReference>
<evidence type="ECO:0000256" key="5">
    <source>
        <dbReference type="ARBA" id="ARBA00023136"/>
    </source>
</evidence>
<evidence type="ECO:0000256" key="6">
    <source>
        <dbReference type="RuleBase" id="RU366017"/>
    </source>
</evidence>
<keyword evidence="3 6" id="KW-0328">Glycosyltransferase</keyword>
<gene>
    <name evidence="7" type="primary">WBGene00105623</name>
</gene>
<feature type="transmembrane region" description="Helical" evidence="6">
    <location>
        <begin position="6"/>
        <end position="21"/>
    </location>
</feature>
<proteinExistence type="inferred from homology"/>
<dbReference type="PANTHER" id="PTHR47024">
    <property type="entry name" value="BIOFILM ABSENT ON HEAD (AFTER YERSINIA EXPOSURE)-RELATED"/>
    <property type="match status" value="1"/>
</dbReference>
<evidence type="ECO:0000256" key="1">
    <source>
        <dbReference type="ARBA" id="ARBA00004167"/>
    </source>
</evidence>
<accession>A0A2A6CS90</accession>
<sequence length="424" mass="49470">MFSSTLAFLFHFTLFYLMQSLQMVSHRLILALCFCTSFFVIYYFTYVDVHILPVIYIDRTAGDSIALIVPSEFKREVNEKEIEEIKSEEKVSEEKETEVETPEITRTTQAIKVPYTSIFIYRAYYDDRSSNGTVRVLLMSRCIKEQNFFQMRIGSEVQPMDQRPVEGSKCPWGWAPGCKWNAYALESFPLASRPKKVTIIVNGTREVDVDVNRVHKVKKGRMQKKKQICVPPLFWYTDWPRMVLFFEMWKKHNPTFIIYANSISSKVLQVLEHYQKQDLVQIVNWPLLPLGENGDDPNTSMYRLSHSLAHNDCVMRMRSEFGALVDIDEYLHLTNGQKLIDFAQEQLKIKENLASWSFTHHGLFIKPLDETFNGIDTANVLKMKGPPKTFFRPEKVKFLSTHFVGKFSEKVAHRSVRFHLVCLL</sequence>
<evidence type="ECO:0000256" key="3">
    <source>
        <dbReference type="ARBA" id="ARBA00022676"/>
    </source>
</evidence>
<organism evidence="7 8">
    <name type="scientific">Pristionchus pacificus</name>
    <name type="common">Parasitic nematode worm</name>
    <dbReference type="NCBI Taxonomy" id="54126"/>
    <lineage>
        <taxon>Eukaryota</taxon>
        <taxon>Metazoa</taxon>
        <taxon>Ecdysozoa</taxon>
        <taxon>Nematoda</taxon>
        <taxon>Chromadorea</taxon>
        <taxon>Rhabditida</taxon>
        <taxon>Rhabditina</taxon>
        <taxon>Diplogasteromorpha</taxon>
        <taxon>Diplogasteroidea</taxon>
        <taxon>Neodiplogasteridae</taxon>
        <taxon>Pristionchus</taxon>
    </lineage>
</organism>
<keyword evidence="8" id="KW-1185">Reference proteome</keyword>
<dbReference type="AlphaFoldDB" id="A0A2A6CS90"/>
<dbReference type="GO" id="GO:0016757">
    <property type="term" value="F:glycosyltransferase activity"/>
    <property type="evidence" value="ECO:0007669"/>
    <property type="project" value="UniProtKB-UniRule"/>
</dbReference>
<dbReference type="GO" id="GO:0016020">
    <property type="term" value="C:membrane"/>
    <property type="evidence" value="ECO:0007669"/>
    <property type="project" value="UniProtKB-SubCell"/>
</dbReference>
<evidence type="ECO:0000256" key="4">
    <source>
        <dbReference type="ARBA" id="ARBA00022679"/>
    </source>
</evidence>
<dbReference type="EC" id="2.4.1.-" evidence="6"/>
<comment type="caution">
    <text evidence="6">Lacks conserved residue(s) required for the propagation of feature annotation.</text>
</comment>
<reference evidence="7" key="2">
    <citation type="submission" date="2022-06" db="UniProtKB">
        <authorList>
            <consortium name="EnsemblMetazoa"/>
        </authorList>
    </citation>
    <scope>IDENTIFICATION</scope>
    <source>
        <strain evidence="7">PS312</strain>
    </source>
</reference>
<comment type="subcellular location">
    <subcellularLocation>
        <location evidence="1">Membrane</location>
        <topology evidence="1">Single-pass membrane protein</topology>
    </subcellularLocation>
</comment>
<keyword evidence="6" id="KW-1133">Transmembrane helix</keyword>
<keyword evidence="6" id="KW-0812">Transmembrane</keyword>
<feature type="transmembrane region" description="Helical" evidence="6">
    <location>
        <begin position="28"/>
        <end position="46"/>
    </location>
</feature>
<dbReference type="OrthoDB" id="5777994at2759"/>
<dbReference type="PANTHER" id="PTHR47024:SF1">
    <property type="entry name" value="GLYCOSYLTRANSFERASE FAMILY 92 PROTEIN"/>
    <property type="match status" value="1"/>
</dbReference>
<dbReference type="Pfam" id="PF01697">
    <property type="entry name" value="Glyco_transf_92"/>
    <property type="match status" value="1"/>
</dbReference>
<reference evidence="8" key="1">
    <citation type="journal article" date="2008" name="Nat. Genet.">
        <title>The Pristionchus pacificus genome provides a unique perspective on nematode lifestyle and parasitism.</title>
        <authorList>
            <person name="Dieterich C."/>
            <person name="Clifton S.W."/>
            <person name="Schuster L.N."/>
            <person name="Chinwalla A."/>
            <person name="Delehaunty K."/>
            <person name="Dinkelacker I."/>
            <person name="Fulton L."/>
            <person name="Fulton R."/>
            <person name="Godfrey J."/>
            <person name="Minx P."/>
            <person name="Mitreva M."/>
            <person name="Roeseler W."/>
            <person name="Tian H."/>
            <person name="Witte H."/>
            <person name="Yang S.P."/>
            <person name="Wilson R.K."/>
            <person name="Sommer R.J."/>
        </authorList>
    </citation>
    <scope>NUCLEOTIDE SEQUENCE [LARGE SCALE GENOMIC DNA]</scope>
    <source>
        <strain evidence="8">PS312</strain>
    </source>
</reference>
<name>A0A2A6CS90_PRIPA</name>
<evidence type="ECO:0000313" key="8">
    <source>
        <dbReference type="Proteomes" id="UP000005239"/>
    </source>
</evidence>
<protein>
    <recommendedName>
        <fullName evidence="6">Glycosyltransferase family 92 protein</fullName>
        <ecNumber evidence="6">2.4.1.-</ecNumber>
    </recommendedName>
</protein>